<dbReference type="SUPFAM" id="SSF53474">
    <property type="entry name" value="alpha/beta-Hydrolases"/>
    <property type="match status" value="1"/>
</dbReference>
<dbReference type="GO" id="GO:0006629">
    <property type="term" value="P:lipid metabolic process"/>
    <property type="evidence" value="ECO:0007669"/>
    <property type="project" value="InterPro"/>
</dbReference>
<sequence length="66" mass="7458">HYSDSVLENIRNKHGSDDFKIDIVGHSLGEALTQMLALSLCDDKNRNNIKALYTYNVSLESRSIAY</sequence>
<dbReference type="Gene3D" id="3.40.50.1820">
    <property type="entry name" value="alpha/beta hydrolase"/>
    <property type="match status" value="1"/>
</dbReference>
<protein>
    <recommendedName>
        <fullName evidence="1">Fungal lipase-type domain-containing protein</fullName>
    </recommendedName>
</protein>
<dbReference type="EMBL" id="NBIU01000054">
    <property type="protein sequence ID" value="PZT47258.1"/>
    <property type="molecule type" value="Genomic_DNA"/>
</dbReference>
<proteinExistence type="predicted"/>
<dbReference type="InterPro" id="IPR002921">
    <property type="entry name" value="Fungal_lipase-type"/>
</dbReference>
<gene>
    <name evidence="2" type="ORF">B6S12_10065</name>
</gene>
<dbReference type="AlphaFoldDB" id="A0A2W6MVL7"/>
<keyword evidence="3" id="KW-1185">Reference proteome</keyword>
<accession>A0A2W6MVL7</accession>
<dbReference type="Pfam" id="PF01764">
    <property type="entry name" value="Lipase_3"/>
    <property type="match status" value="1"/>
</dbReference>
<dbReference type="Proteomes" id="UP000249746">
    <property type="component" value="Unassembled WGS sequence"/>
</dbReference>
<name>A0A2W6MVL7_9HELI</name>
<evidence type="ECO:0000313" key="2">
    <source>
        <dbReference type="EMBL" id="PZT47258.1"/>
    </source>
</evidence>
<organism evidence="2 3">
    <name type="scientific">Helicobacter valdiviensis</name>
    <dbReference type="NCBI Taxonomy" id="1458358"/>
    <lineage>
        <taxon>Bacteria</taxon>
        <taxon>Pseudomonadati</taxon>
        <taxon>Campylobacterota</taxon>
        <taxon>Epsilonproteobacteria</taxon>
        <taxon>Campylobacterales</taxon>
        <taxon>Helicobacteraceae</taxon>
        <taxon>Helicobacter</taxon>
    </lineage>
</organism>
<feature type="non-terminal residue" evidence="2">
    <location>
        <position position="1"/>
    </location>
</feature>
<comment type="caution">
    <text evidence="2">The sequence shown here is derived from an EMBL/GenBank/DDBJ whole genome shotgun (WGS) entry which is preliminary data.</text>
</comment>
<evidence type="ECO:0000313" key="3">
    <source>
        <dbReference type="Proteomes" id="UP000249746"/>
    </source>
</evidence>
<feature type="domain" description="Fungal lipase-type" evidence="1">
    <location>
        <begin position="8"/>
        <end position="55"/>
    </location>
</feature>
<evidence type="ECO:0000259" key="1">
    <source>
        <dbReference type="Pfam" id="PF01764"/>
    </source>
</evidence>
<reference evidence="2 3" key="1">
    <citation type="submission" date="2017-03" db="EMBL/GenBank/DDBJ databases">
        <title>Genomic and clinical evidence uncovers the enterohepatic species Helicobacter valdiviensis as a potential human intestinal pathogen.</title>
        <authorList>
            <person name="Fresia P."/>
            <person name="Jara R."/>
            <person name="Sierra R."/>
            <person name="Ferres I."/>
            <person name="Greif G."/>
            <person name="Iraola G."/>
            <person name="Collado L."/>
        </authorList>
    </citation>
    <scope>NUCLEOTIDE SEQUENCE [LARGE SCALE GENOMIC DNA]</scope>
    <source>
        <strain evidence="2 3">WBE14</strain>
    </source>
</reference>
<dbReference type="InterPro" id="IPR029058">
    <property type="entry name" value="AB_hydrolase_fold"/>
</dbReference>
<dbReference type="RefSeq" id="WP_425454664.1">
    <property type="nucleotide sequence ID" value="NZ_NBIU01000054.1"/>
</dbReference>